<dbReference type="InterPro" id="IPR004522">
    <property type="entry name" value="Asn-tRNA-ligase"/>
</dbReference>
<evidence type="ECO:0000256" key="2">
    <source>
        <dbReference type="ARBA" id="ARBA00012816"/>
    </source>
</evidence>
<dbReference type="GO" id="GO:0006421">
    <property type="term" value="P:asparaginyl-tRNA aminoacylation"/>
    <property type="evidence" value="ECO:0007669"/>
    <property type="project" value="InterPro"/>
</dbReference>
<comment type="similarity">
    <text evidence="1">Belongs to the class-II aminoacyl-tRNA synthetase family.</text>
</comment>
<evidence type="ECO:0000259" key="8">
    <source>
        <dbReference type="PROSITE" id="PS50862"/>
    </source>
</evidence>
<dbReference type="SUPFAM" id="SSF55681">
    <property type="entry name" value="Class II aaRS and biotin synthetases"/>
    <property type="match status" value="1"/>
</dbReference>
<keyword evidence="7" id="KW-0030">Aminoacyl-tRNA synthetase</keyword>
<gene>
    <name evidence="10" type="primary">LOC113796765</name>
</gene>
<dbReference type="Gene3D" id="2.40.50.140">
    <property type="entry name" value="Nucleic acid-binding proteins"/>
    <property type="match status" value="1"/>
</dbReference>
<evidence type="ECO:0000313" key="9">
    <source>
        <dbReference type="Proteomes" id="UP000515146"/>
    </source>
</evidence>
<feature type="domain" description="Aminoacyl-transfer RNA synthetases class-II family profile" evidence="8">
    <location>
        <begin position="170"/>
        <end position="498"/>
    </location>
</feature>
<keyword evidence="3" id="KW-0436">Ligase</keyword>
<dbReference type="PANTHER" id="PTHR22594">
    <property type="entry name" value="ASPARTYL/LYSYL-TRNA SYNTHETASE"/>
    <property type="match status" value="1"/>
</dbReference>
<accession>A0A6P6YDS0</accession>
<proteinExistence type="inferred from homology"/>
<dbReference type="InterPro" id="IPR002312">
    <property type="entry name" value="Asp/Asn-tRNA-synth_IIb"/>
</dbReference>
<dbReference type="EC" id="6.1.1.22" evidence="2"/>
<evidence type="ECO:0000256" key="5">
    <source>
        <dbReference type="ARBA" id="ARBA00022840"/>
    </source>
</evidence>
<organism evidence="9 10">
    <name type="scientific">Dermatophagoides pteronyssinus</name>
    <name type="common">European house dust mite</name>
    <dbReference type="NCBI Taxonomy" id="6956"/>
    <lineage>
        <taxon>Eukaryota</taxon>
        <taxon>Metazoa</taxon>
        <taxon>Ecdysozoa</taxon>
        <taxon>Arthropoda</taxon>
        <taxon>Chelicerata</taxon>
        <taxon>Arachnida</taxon>
        <taxon>Acari</taxon>
        <taxon>Acariformes</taxon>
        <taxon>Sarcoptiformes</taxon>
        <taxon>Astigmata</taxon>
        <taxon>Psoroptidia</taxon>
        <taxon>Analgoidea</taxon>
        <taxon>Pyroglyphidae</taxon>
        <taxon>Dermatophagoidinae</taxon>
        <taxon>Dermatophagoides</taxon>
    </lineage>
</organism>
<dbReference type="PRINTS" id="PR01042">
    <property type="entry name" value="TRNASYNTHASP"/>
</dbReference>
<dbReference type="NCBIfam" id="NF003037">
    <property type="entry name" value="PRK03932.1"/>
    <property type="match status" value="1"/>
</dbReference>
<dbReference type="PANTHER" id="PTHR22594:SF34">
    <property type="entry name" value="ASPARAGINE--TRNA LIGASE, MITOCHONDRIAL-RELATED"/>
    <property type="match status" value="1"/>
</dbReference>
<dbReference type="GO" id="GO:0004816">
    <property type="term" value="F:asparagine-tRNA ligase activity"/>
    <property type="evidence" value="ECO:0007669"/>
    <property type="project" value="UniProtKB-EC"/>
</dbReference>
<dbReference type="InterPro" id="IPR045864">
    <property type="entry name" value="aa-tRNA-synth_II/BPL/LPL"/>
</dbReference>
<dbReference type="RefSeq" id="XP_027202864.1">
    <property type="nucleotide sequence ID" value="XM_027347063.1"/>
</dbReference>
<dbReference type="Pfam" id="PF01336">
    <property type="entry name" value="tRNA_anti-codon"/>
    <property type="match status" value="1"/>
</dbReference>
<dbReference type="AlphaFoldDB" id="A0A6P6YDS0"/>
<dbReference type="HAMAP" id="MF_00534">
    <property type="entry name" value="Asn_tRNA_synth"/>
    <property type="match status" value="1"/>
</dbReference>
<dbReference type="Proteomes" id="UP000515146">
    <property type="component" value="Unplaced"/>
</dbReference>
<sequence length="508" mass="57683">MTKTSQTGALASKIEYKKLTTTAANATRISALCDLTISSNFVDQIVTVNGWVQSARKQGQGLVFVNLNDGTTPKNLQIVIDTSDLSEELAKDVKKLTFSSSISVTGLVKKHMRYEGLVEMFVNGDSKYRIIIYNIISSSCYPLQKNVISDEKLRSFQHLRPRVKKFQSVMRIRDRLSHATHQFFSQRGFYYIHTPLITGADCEGAGEMFQVTTLLPESGEISKIPQTKDQKIDYSKDFFSKPVSLTVSGQIALENFCLSMGDVYTFGPTFRAEISHTSRHLAEFWMIEPEMAFVELDGLIEVASAYLKFCVNEVIQHCHDDIQLLEENGSENLAAFLNQTAQEDFVRLSYTEAIQILKAIENPNFKVSPEWGDDLGSEHERYLTEVHFKKPVIVYNYPYKLKAFYMKLNQGEQKGKETVRAMDILVPGIGEIIGGSQREETIEQLTKQCNDKNLPIEPLQWYFDLRRYGSIPHSGFGLGFERLIMLCTGIRNIRDVIPFPRYVGHAEH</sequence>
<protein>
    <recommendedName>
        <fullName evidence="2">asparagine--tRNA ligase</fullName>
        <ecNumber evidence="2">6.1.1.22</ecNumber>
    </recommendedName>
</protein>
<dbReference type="PROSITE" id="PS50862">
    <property type="entry name" value="AA_TRNA_LIGASE_II"/>
    <property type="match status" value="1"/>
</dbReference>
<dbReference type="Pfam" id="PF00152">
    <property type="entry name" value="tRNA-synt_2"/>
    <property type="match status" value="1"/>
</dbReference>
<dbReference type="OrthoDB" id="1931232at2759"/>
<dbReference type="InParanoid" id="A0A6P6YDS0"/>
<evidence type="ECO:0000256" key="6">
    <source>
        <dbReference type="ARBA" id="ARBA00022917"/>
    </source>
</evidence>
<dbReference type="GO" id="GO:0003676">
    <property type="term" value="F:nucleic acid binding"/>
    <property type="evidence" value="ECO:0007669"/>
    <property type="project" value="InterPro"/>
</dbReference>
<dbReference type="NCBIfam" id="TIGR00457">
    <property type="entry name" value="asnS"/>
    <property type="match status" value="1"/>
</dbReference>
<dbReference type="SUPFAM" id="SSF50249">
    <property type="entry name" value="Nucleic acid-binding proteins"/>
    <property type="match status" value="1"/>
</dbReference>
<evidence type="ECO:0000256" key="1">
    <source>
        <dbReference type="ARBA" id="ARBA00008226"/>
    </source>
</evidence>
<evidence type="ECO:0000313" key="10">
    <source>
        <dbReference type="RefSeq" id="XP_027202864.1"/>
    </source>
</evidence>
<dbReference type="Gene3D" id="3.30.930.10">
    <property type="entry name" value="Bira Bifunctional Protein, Domain 2"/>
    <property type="match status" value="1"/>
</dbReference>
<name>A0A6P6YDS0_DERPT</name>
<dbReference type="GO" id="GO:0005524">
    <property type="term" value="F:ATP binding"/>
    <property type="evidence" value="ECO:0007669"/>
    <property type="project" value="UniProtKB-KW"/>
</dbReference>
<evidence type="ECO:0000256" key="3">
    <source>
        <dbReference type="ARBA" id="ARBA00022598"/>
    </source>
</evidence>
<dbReference type="CDD" id="cd04318">
    <property type="entry name" value="EcAsnRS_like_N"/>
    <property type="match status" value="1"/>
</dbReference>
<dbReference type="InterPro" id="IPR004364">
    <property type="entry name" value="Aa-tRNA-synt_II"/>
</dbReference>
<reference evidence="10" key="1">
    <citation type="submission" date="2025-08" db="UniProtKB">
        <authorList>
            <consortium name="RefSeq"/>
        </authorList>
    </citation>
    <scope>IDENTIFICATION</scope>
    <source>
        <strain evidence="10">Airmid</strain>
    </source>
</reference>
<dbReference type="GO" id="GO:0005739">
    <property type="term" value="C:mitochondrion"/>
    <property type="evidence" value="ECO:0007669"/>
    <property type="project" value="TreeGrafter"/>
</dbReference>
<keyword evidence="4" id="KW-0547">Nucleotide-binding</keyword>
<dbReference type="InterPro" id="IPR012340">
    <property type="entry name" value="NA-bd_OB-fold"/>
</dbReference>
<keyword evidence="5" id="KW-0067">ATP-binding</keyword>
<dbReference type="OMA" id="PEMAFYD"/>
<evidence type="ECO:0000256" key="4">
    <source>
        <dbReference type="ARBA" id="ARBA00022741"/>
    </source>
</evidence>
<evidence type="ECO:0000256" key="7">
    <source>
        <dbReference type="ARBA" id="ARBA00023146"/>
    </source>
</evidence>
<dbReference type="InterPro" id="IPR004365">
    <property type="entry name" value="NA-bd_OB_tRNA"/>
</dbReference>
<dbReference type="FunFam" id="3.30.930.10:FF:000016">
    <property type="entry name" value="Asparagine--tRNA ligase"/>
    <property type="match status" value="1"/>
</dbReference>
<keyword evidence="9" id="KW-1185">Reference proteome</keyword>
<dbReference type="KEGG" id="dpte:113796765"/>
<keyword evidence="6" id="KW-0648">Protein biosynthesis</keyword>
<dbReference type="InterPro" id="IPR006195">
    <property type="entry name" value="aa-tRNA-synth_II"/>
</dbReference>
<dbReference type="CDD" id="cd00776">
    <property type="entry name" value="AsxRS_core"/>
    <property type="match status" value="1"/>
</dbReference>